<dbReference type="RefSeq" id="WP_052332661.1">
    <property type="nucleotide sequence ID" value="NZ_CABKSF010000001.1"/>
</dbReference>
<evidence type="ECO:0000256" key="3">
    <source>
        <dbReference type="ARBA" id="ARBA00023125"/>
    </source>
</evidence>
<keyword evidence="2" id="KW-0805">Transcription regulation</keyword>
<dbReference type="InterPro" id="IPR036390">
    <property type="entry name" value="WH_DNA-bd_sf"/>
</dbReference>
<dbReference type="InterPro" id="IPR005119">
    <property type="entry name" value="LysR_subst-bd"/>
</dbReference>
<dbReference type="InterPro" id="IPR000847">
    <property type="entry name" value="LysR_HTH_N"/>
</dbReference>
<name>A0A6N3HGW5_9ENTR</name>
<accession>A0A6N3HGW5</accession>
<dbReference type="PANTHER" id="PTHR30346">
    <property type="entry name" value="TRANSCRIPTIONAL DUAL REGULATOR HCAR-RELATED"/>
    <property type="match status" value="1"/>
</dbReference>
<organism evidence="6">
    <name type="scientific">Phytobacter massiliensis</name>
    <dbReference type="NCBI Taxonomy" id="1485952"/>
    <lineage>
        <taxon>Bacteria</taxon>
        <taxon>Pseudomonadati</taxon>
        <taxon>Pseudomonadota</taxon>
        <taxon>Gammaproteobacteria</taxon>
        <taxon>Enterobacterales</taxon>
        <taxon>Enterobacteriaceae</taxon>
        <taxon>Phytobacter</taxon>
    </lineage>
</organism>
<comment type="similarity">
    <text evidence="1">Belongs to the LysR transcriptional regulatory family.</text>
</comment>
<dbReference type="FunFam" id="1.10.10.10:FF:000001">
    <property type="entry name" value="LysR family transcriptional regulator"/>
    <property type="match status" value="1"/>
</dbReference>
<evidence type="ECO:0000313" key="6">
    <source>
        <dbReference type="EMBL" id="VYU75698.1"/>
    </source>
</evidence>
<keyword evidence="4" id="KW-0804">Transcription</keyword>
<dbReference type="PRINTS" id="PR00039">
    <property type="entry name" value="HTHLYSR"/>
</dbReference>
<proteinExistence type="inferred from homology"/>
<dbReference type="InterPro" id="IPR036388">
    <property type="entry name" value="WH-like_DNA-bd_sf"/>
</dbReference>
<keyword evidence="3" id="KW-0238">DNA-binding</keyword>
<dbReference type="EMBL" id="CACRTZ010000037">
    <property type="protein sequence ID" value="VYU75698.1"/>
    <property type="molecule type" value="Genomic_DNA"/>
</dbReference>
<dbReference type="PROSITE" id="PS50931">
    <property type="entry name" value="HTH_LYSR"/>
    <property type="match status" value="1"/>
</dbReference>
<dbReference type="SUPFAM" id="SSF53850">
    <property type="entry name" value="Periplasmic binding protein-like II"/>
    <property type="match status" value="1"/>
</dbReference>
<dbReference type="OrthoDB" id="9067838at2"/>
<dbReference type="CDD" id="cd08414">
    <property type="entry name" value="PBP2_LTTR_aromatics_like"/>
    <property type="match status" value="1"/>
</dbReference>
<dbReference type="Gene3D" id="3.40.190.10">
    <property type="entry name" value="Periplasmic binding protein-like II"/>
    <property type="match status" value="2"/>
</dbReference>
<dbReference type="GO" id="GO:0003677">
    <property type="term" value="F:DNA binding"/>
    <property type="evidence" value="ECO:0007669"/>
    <property type="project" value="UniProtKB-KW"/>
</dbReference>
<evidence type="ECO:0000259" key="5">
    <source>
        <dbReference type="PROSITE" id="PS50931"/>
    </source>
</evidence>
<dbReference type="Gene3D" id="1.10.10.10">
    <property type="entry name" value="Winged helix-like DNA-binding domain superfamily/Winged helix DNA-binding domain"/>
    <property type="match status" value="1"/>
</dbReference>
<evidence type="ECO:0000256" key="2">
    <source>
        <dbReference type="ARBA" id="ARBA00023015"/>
    </source>
</evidence>
<dbReference type="SUPFAM" id="SSF46785">
    <property type="entry name" value="Winged helix' DNA-binding domain"/>
    <property type="match status" value="1"/>
</dbReference>
<dbReference type="PANTHER" id="PTHR30346:SF0">
    <property type="entry name" value="HCA OPERON TRANSCRIPTIONAL ACTIVATOR HCAR"/>
    <property type="match status" value="1"/>
</dbReference>
<dbReference type="Pfam" id="PF00126">
    <property type="entry name" value="HTH_1"/>
    <property type="match status" value="1"/>
</dbReference>
<feature type="domain" description="HTH lysR-type" evidence="5">
    <location>
        <begin position="1"/>
        <end position="58"/>
    </location>
</feature>
<dbReference type="AlphaFoldDB" id="A0A6N3HGW5"/>
<dbReference type="Pfam" id="PF03466">
    <property type="entry name" value="LysR_substrate"/>
    <property type="match status" value="1"/>
</dbReference>
<evidence type="ECO:0000256" key="1">
    <source>
        <dbReference type="ARBA" id="ARBA00009437"/>
    </source>
</evidence>
<dbReference type="GO" id="GO:0032993">
    <property type="term" value="C:protein-DNA complex"/>
    <property type="evidence" value="ECO:0007669"/>
    <property type="project" value="TreeGrafter"/>
</dbReference>
<reference evidence="6" key="1">
    <citation type="submission" date="2019-11" db="EMBL/GenBank/DDBJ databases">
        <authorList>
            <person name="Feng L."/>
        </authorList>
    </citation>
    <scope>NUCLEOTIDE SEQUENCE</scope>
    <source>
        <strain evidence="6">EMassiliensisLFYP7</strain>
    </source>
</reference>
<sequence>MDQKSLVAFVVLAEELQFNRAAKRLGVTQSALSQQIARLEKELEVELFERTKRTVRLSQCGHVFLPDAQKVITDITTATDTARRAAKGLLGKIAIAYVDAAPFSLLSPVIMQFRKDYPDVEMVLHEMTSAEQFAALQNHEIDIGLLRPLYETEWMASATLLREPYVVAMHAEHDLAGQEAVHIRALITEKFLFTSREKAKYIFSNWLEIFSRHGTSPRVVQEVNQLHAMLSLVGAGMGLALLPLSVAKNNNHGVVYRPVVGTDTPDAILNVGWHNPCNNILVKHFVRTAKQVSARLRAEKTRVTSG</sequence>
<protein>
    <submittedName>
        <fullName evidence="6">HTH-type transcriptional regulator BenM</fullName>
    </submittedName>
</protein>
<evidence type="ECO:0000256" key="4">
    <source>
        <dbReference type="ARBA" id="ARBA00023163"/>
    </source>
</evidence>
<gene>
    <name evidence="6" type="primary">benM_4</name>
    <name evidence="6" type="ORF">EMLFYP7_03931</name>
</gene>
<dbReference type="GO" id="GO:0003700">
    <property type="term" value="F:DNA-binding transcription factor activity"/>
    <property type="evidence" value="ECO:0007669"/>
    <property type="project" value="InterPro"/>
</dbReference>